<dbReference type="InterPro" id="IPR007712">
    <property type="entry name" value="RelE/ParE_toxin"/>
</dbReference>
<dbReference type="SUPFAM" id="SSF143011">
    <property type="entry name" value="RelE-like"/>
    <property type="match status" value="1"/>
</dbReference>
<dbReference type="InterPro" id="IPR035093">
    <property type="entry name" value="RelE/ParE_toxin_dom_sf"/>
</dbReference>
<dbReference type="Proteomes" id="UP001576780">
    <property type="component" value="Unassembled WGS sequence"/>
</dbReference>
<dbReference type="PANTHER" id="PTHR33755:SF5">
    <property type="entry name" value="TYPE II TOXIN-ANTITOXIN SYSTEM RELE_PARE FAMILY TOXIN"/>
    <property type="match status" value="1"/>
</dbReference>
<evidence type="ECO:0000256" key="2">
    <source>
        <dbReference type="ARBA" id="ARBA00022649"/>
    </source>
</evidence>
<name>A0ABV4WGE7_9CYAN</name>
<reference evidence="3 4" key="1">
    <citation type="submission" date="2024-09" db="EMBL/GenBank/DDBJ databases">
        <title>Floridaenema gen nov. (Aerosakkonemataceae, Aerosakkonematales ord. nov., Cyanobacteria) from benthic tropical and subtropical fresh waters, with the description of four new species.</title>
        <authorList>
            <person name="Moretto J.A."/>
            <person name="Berthold D.E."/>
            <person name="Lefler F.W."/>
            <person name="Huang I.-S."/>
            <person name="Laughinghouse H. IV."/>
        </authorList>
    </citation>
    <scope>NUCLEOTIDE SEQUENCE [LARGE SCALE GENOMIC DNA]</scope>
    <source>
        <strain evidence="3 4">BLCC-F167</strain>
    </source>
</reference>
<sequence>MNIYWTDNAIEDLLVIREYIAQNSPESADRIIDNLTNRSEQIAAFPFSGRIVPEYEDEQIREVIEGSYRIIYYVESEQVSVIAVRHGSRPITLPE</sequence>
<keyword evidence="4" id="KW-1185">Reference proteome</keyword>
<dbReference type="Gene3D" id="3.30.2310.20">
    <property type="entry name" value="RelE-like"/>
    <property type="match status" value="1"/>
</dbReference>
<dbReference type="Pfam" id="PF05016">
    <property type="entry name" value="ParE_toxin"/>
    <property type="match status" value="1"/>
</dbReference>
<dbReference type="NCBIfam" id="TIGR02385">
    <property type="entry name" value="RelE_StbE"/>
    <property type="match status" value="1"/>
</dbReference>
<evidence type="ECO:0000313" key="3">
    <source>
        <dbReference type="EMBL" id="MFB2833866.1"/>
    </source>
</evidence>
<comment type="similarity">
    <text evidence="1">Belongs to the RelE toxin family.</text>
</comment>
<dbReference type="EMBL" id="JBHFNT010000048">
    <property type="protein sequence ID" value="MFB2833866.1"/>
    <property type="molecule type" value="Genomic_DNA"/>
</dbReference>
<proteinExistence type="inferred from homology"/>
<protein>
    <submittedName>
        <fullName evidence="3">Type II toxin-antitoxin system RelE/ParE family toxin</fullName>
    </submittedName>
</protein>
<evidence type="ECO:0000256" key="1">
    <source>
        <dbReference type="ARBA" id="ARBA00006226"/>
    </source>
</evidence>
<evidence type="ECO:0000313" key="4">
    <source>
        <dbReference type="Proteomes" id="UP001576780"/>
    </source>
</evidence>
<gene>
    <name evidence="3" type="ORF">ACE1CA_04975</name>
</gene>
<organism evidence="3 4">
    <name type="scientific">Floridaenema evergladense BLCC-F167</name>
    <dbReference type="NCBI Taxonomy" id="3153639"/>
    <lineage>
        <taxon>Bacteria</taxon>
        <taxon>Bacillati</taxon>
        <taxon>Cyanobacteriota</taxon>
        <taxon>Cyanophyceae</taxon>
        <taxon>Oscillatoriophycideae</taxon>
        <taxon>Aerosakkonematales</taxon>
        <taxon>Aerosakkonemataceae</taxon>
        <taxon>Floridanema</taxon>
        <taxon>Floridanema evergladense</taxon>
    </lineage>
</organism>
<accession>A0ABV4WGE7</accession>
<dbReference type="PANTHER" id="PTHR33755">
    <property type="entry name" value="TOXIN PARE1-RELATED"/>
    <property type="match status" value="1"/>
</dbReference>
<keyword evidence="2" id="KW-1277">Toxin-antitoxin system</keyword>
<dbReference type="RefSeq" id="WP_413276317.1">
    <property type="nucleotide sequence ID" value="NZ_JBHFNT010000048.1"/>
</dbReference>
<comment type="caution">
    <text evidence="3">The sequence shown here is derived from an EMBL/GenBank/DDBJ whole genome shotgun (WGS) entry which is preliminary data.</text>
</comment>
<dbReference type="InterPro" id="IPR051803">
    <property type="entry name" value="TA_system_RelE-like_toxin"/>
</dbReference>